<reference evidence="2" key="2">
    <citation type="submission" date="2020-05" db="UniProtKB">
        <authorList>
            <consortium name="EnsemblMetazoa"/>
        </authorList>
    </citation>
    <scope>IDENTIFICATION</scope>
    <source>
        <strain evidence="2">IAEA</strain>
    </source>
</reference>
<sequence>MKSRNTNQDRKRRRTAVAQKRNQTTDSIYNKPFKGTRGVYWSRGGRGNSSDKKFEKFVDIRHRNRERDYNQMNWPYNNIAPQNNVFFGQDNVQSLHSNDMMIRSEQPSEIMIKEVATQREEISISKETFPTPTTENVGIENIMNTTKVEAASIVNVKTEYPGLPLDVGREKLQIKVEHKGDTSSSSSSSSSSESASEKEPISKPQAKSTPAAVKSEDLKVQNKTNELKPCNKAQSEHSSSSSESSSSSSSEEEVPSSSLNKSVVSKAKGGPELKGKSQSASNKEQSEDDVVCVGNLKNQIDLDDEEESDNQIKRPAKKCKKSKKDSIHEQCMLCDKEGHTSFQCQMICKNCSAPYHGFRTCPHPPNLNTMLQLFMEFCVQQLNNFQPNPQNSLQQLQRLLDNESKTVPLPLVSTPAMYENSTNKRKSKEKTNVKEKRTVKKFKTNLKTDARHEHDSDFDTSASSSGDDDTSSDTESVVSEVASKSSRKRSKKLKNGISSLADLNFANFLSTPANYSNFLGTVPNFPNSSSSSSSNAYNSMLLQQMFQRTIGSLKKK</sequence>
<evidence type="ECO:0000313" key="2">
    <source>
        <dbReference type="EnsemblMetazoa" id="GBRI002166-PA"/>
    </source>
</evidence>
<feature type="region of interest" description="Disordered" evidence="1">
    <location>
        <begin position="176"/>
        <end position="290"/>
    </location>
</feature>
<feature type="compositionally biased region" description="Low complexity" evidence="1">
    <location>
        <begin position="183"/>
        <end position="194"/>
    </location>
</feature>
<keyword evidence="3" id="KW-1185">Reference proteome</keyword>
<dbReference type="EnsemblMetazoa" id="GBRI002166-RA">
    <property type="protein sequence ID" value="GBRI002166-PA"/>
    <property type="gene ID" value="GBRI002166"/>
</dbReference>
<feature type="region of interest" description="Disordered" evidence="1">
    <location>
        <begin position="1"/>
        <end position="31"/>
    </location>
</feature>
<reference evidence="3" key="1">
    <citation type="submission" date="2014-03" db="EMBL/GenBank/DDBJ databases">
        <authorList>
            <person name="Aksoy S."/>
            <person name="Warren W."/>
            <person name="Wilson R.K."/>
        </authorList>
    </citation>
    <scope>NUCLEOTIDE SEQUENCE [LARGE SCALE GENOMIC DNA]</scope>
    <source>
        <strain evidence="3">IAEA</strain>
    </source>
</reference>
<feature type="compositionally biased region" description="Low complexity" evidence="1">
    <location>
        <begin position="473"/>
        <end position="484"/>
    </location>
</feature>
<feature type="region of interest" description="Disordered" evidence="1">
    <location>
        <begin position="408"/>
        <end position="492"/>
    </location>
</feature>
<organism evidence="2 3">
    <name type="scientific">Glossina brevipalpis</name>
    <dbReference type="NCBI Taxonomy" id="37001"/>
    <lineage>
        <taxon>Eukaryota</taxon>
        <taxon>Metazoa</taxon>
        <taxon>Ecdysozoa</taxon>
        <taxon>Arthropoda</taxon>
        <taxon>Hexapoda</taxon>
        <taxon>Insecta</taxon>
        <taxon>Pterygota</taxon>
        <taxon>Neoptera</taxon>
        <taxon>Endopterygota</taxon>
        <taxon>Diptera</taxon>
        <taxon>Brachycera</taxon>
        <taxon>Muscomorpha</taxon>
        <taxon>Hippoboscoidea</taxon>
        <taxon>Glossinidae</taxon>
        <taxon>Glossina</taxon>
    </lineage>
</organism>
<feature type="compositionally biased region" description="Basic and acidic residues" evidence="1">
    <location>
        <begin position="446"/>
        <end position="457"/>
    </location>
</feature>
<evidence type="ECO:0008006" key="4">
    <source>
        <dbReference type="Google" id="ProtNLM"/>
    </source>
</evidence>
<name>A0A1A9W0Q7_9MUSC</name>
<evidence type="ECO:0000256" key="1">
    <source>
        <dbReference type="SAM" id="MobiDB-lite"/>
    </source>
</evidence>
<feature type="compositionally biased region" description="Low complexity" evidence="1">
    <location>
        <begin position="236"/>
        <end position="249"/>
    </location>
</feature>
<dbReference type="AlphaFoldDB" id="A0A1A9W0Q7"/>
<evidence type="ECO:0000313" key="3">
    <source>
        <dbReference type="Proteomes" id="UP000091820"/>
    </source>
</evidence>
<dbReference type="VEuPathDB" id="VectorBase:GBRI002166"/>
<proteinExistence type="predicted"/>
<accession>A0A1A9W0Q7</accession>
<dbReference type="Proteomes" id="UP000091820">
    <property type="component" value="Unassembled WGS sequence"/>
</dbReference>
<protein>
    <recommendedName>
        <fullName evidence="4">CCHC-type domain-containing protein</fullName>
    </recommendedName>
</protein>